<accession>A0A2R6X5T4</accession>
<organism evidence="2 3">
    <name type="scientific">Marchantia polymorpha</name>
    <name type="common">Common liverwort</name>
    <name type="synonym">Marchantia aquatica</name>
    <dbReference type="NCBI Taxonomy" id="3197"/>
    <lineage>
        <taxon>Eukaryota</taxon>
        <taxon>Viridiplantae</taxon>
        <taxon>Streptophyta</taxon>
        <taxon>Embryophyta</taxon>
        <taxon>Marchantiophyta</taxon>
        <taxon>Marchantiopsida</taxon>
        <taxon>Marchantiidae</taxon>
        <taxon>Marchantiales</taxon>
        <taxon>Marchantiaceae</taxon>
        <taxon>Marchantia</taxon>
    </lineage>
</organism>
<dbReference type="Proteomes" id="UP000244005">
    <property type="component" value="Unassembled WGS sequence"/>
</dbReference>
<dbReference type="AlphaFoldDB" id="A0A2R6X5T4"/>
<evidence type="ECO:0000313" key="3">
    <source>
        <dbReference type="Proteomes" id="UP000244005"/>
    </source>
</evidence>
<name>A0A2R6X5T4_MARPO</name>
<evidence type="ECO:0000256" key="1">
    <source>
        <dbReference type="SAM" id="MobiDB-lite"/>
    </source>
</evidence>
<protein>
    <submittedName>
        <fullName evidence="2">Uncharacterized protein</fullName>
    </submittedName>
</protein>
<dbReference type="EMBL" id="KZ772706">
    <property type="protein sequence ID" value="PTQ41465.1"/>
    <property type="molecule type" value="Genomic_DNA"/>
</dbReference>
<keyword evidence="3" id="KW-1185">Reference proteome</keyword>
<dbReference type="Gramene" id="Mp6g04660.1">
    <property type="protein sequence ID" value="Mp6g04660.1.cds"/>
    <property type="gene ID" value="Mp6g04660"/>
</dbReference>
<proteinExistence type="predicted"/>
<feature type="region of interest" description="Disordered" evidence="1">
    <location>
        <begin position="84"/>
        <end position="108"/>
    </location>
</feature>
<sequence length="108" mass="12288">MDENDVRGTVLLRLAKRIGARKHIRSLRARLRVCSRPERLVFQSSAEKIPDWRRVTSSTFGTAEMRTLRPNEWKKTASSVWGPFGSTEIRKESESASPDTMPSCVGLR</sequence>
<evidence type="ECO:0000313" key="2">
    <source>
        <dbReference type="EMBL" id="PTQ41465.1"/>
    </source>
</evidence>
<reference evidence="3" key="1">
    <citation type="journal article" date="2017" name="Cell">
        <title>Insights into land plant evolution garnered from the Marchantia polymorpha genome.</title>
        <authorList>
            <person name="Bowman J.L."/>
            <person name="Kohchi T."/>
            <person name="Yamato K.T."/>
            <person name="Jenkins J."/>
            <person name="Shu S."/>
            <person name="Ishizaki K."/>
            <person name="Yamaoka S."/>
            <person name="Nishihama R."/>
            <person name="Nakamura Y."/>
            <person name="Berger F."/>
            <person name="Adam C."/>
            <person name="Aki S.S."/>
            <person name="Althoff F."/>
            <person name="Araki T."/>
            <person name="Arteaga-Vazquez M.A."/>
            <person name="Balasubrmanian S."/>
            <person name="Barry K."/>
            <person name="Bauer D."/>
            <person name="Boehm C.R."/>
            <person name="Briginshaw L."/>
            <person name="Caballero-Perez J."/>
            <person name="Catarino B."/>
            <person name="Chen F."/>
            <person name="Chiyoda S."/>
            <person name="Chovatia M."/>
            <person name="Davies K.M."/>
            <person name="Delmans M."/>
            <person name="Demura T."/>
            <person name="Dierschke T."/>
            <person name="Dolan L."/>
            <person name="Dorantes-Acosta A.E."/>
            <person name="Eklund D.M."/>
            <person name="Florent S.N."/>
            <person name="Flores-Sandoval E."/>
            <person name="Fujiyama A."/>
            <person name="Fukuzawa H."/>
            <person name="Galik B."/>
            <person name="Grimanelli D."/>
            <person name="Grimwood J."/>
            <person name="Grossniklaus U."/>
            <person name="Hamada T."/>
            <person name="Haseloff J."/>
            <person name="Hetherington A.J."/>
            <person name="Higo A."/>
            <person name="Hirakawa Y."/>
            <person name="Hundley H.N."/>
            <person name="Ikeda Y."/>
            <person name="Inoue K."/>
            <person name="Inoue S.I."/>
            <person name="Ishida S."/>
            <person name="Jia Q."/>
            <person name="Kakita M."/>
            <person name="Kanazawa T."/>
            <person name="Kawai Y."/>
            <person name="Kawashima T."/>
            <person name="Kennedy M."/>
            <person name="Kinose K."/>
            <person name="Kinoshita T."/>
            <person name="Kohara Y."/>
            <person name="Koide E."/>
            <person name="Komatsu K."/>
            <person name="Kopischke S."/>
            <person name="Kubo M."/>
            <person name="Kyozuka J."/>
            <person name="Lagercrantz U."/>
            <person name="Lin S.S."/>
            <person name="Lindquist E."/>
            <person name="Lipzen A.M."/>
            <person name="Lu C.W."/>
            <person name="De Luna E."/>
            <person name="Martienssen R.A."/>
            <person name="Minamino N."/>
            <person name="Mizutani M."/>
            <person name="Mizutani M."/>
            <person name="Mochizuki N."/>
            <person name="Monte I."/>
            <person name="Mosher R."/>
            <person name="Nagasaki H."/>
            <person name="Nakagami H."/>
            <person name="Naramoto S."/>
            <person name="Nishitani K."/>
            <person name="Ohtani M."/>
            <person name="Okamoto T."/>
            <person name="Okumura M."/>
            <person name="Phillips J."/>
            <person name="Pollak B."/>
            <person name="Reinders A."/>
            <person name="Rovekamp M."/>
            <person name="Sano R."/>
            <person name="Sawa S."/>
            <person name="Schmid M.W."/>
            <person name="Shirakawa M."/>
            <person name="Solano R."/>
            <person name="Spunde A."/>
            <person name="Suetsugu N."/>
            <person name="Sugano S."/>
            <person name="Sugiyama A."/>
            <person name="Sun R."/>
            <person name="Suzuki Y."/>
            <person name="Takenaka M."/>
            <person name="Takezawa D."/>
            <person name="Tomogane H."/>
            <person name="Tsuzuki M."/>
            <person name="Ueda T."/>
            <person name="Umeda M."/>
            <person name="Ward J.M."/>
            <person name="Watanabe Y."/>
            <person name="Yazaki K."/>
            <person name="Yokoyama R."/>
            <person name="Yoshitake Y."/>
            <person name="Yotsui I."/>
            <person name="Zachgo S."/>
            <person name="Schmutz J."/>
        </authorList>
    </citation>
    <scope>NUCLEOTIDE SEQUENCE [LARGE SCALE GENOMIC DNA]</scope>
    <source>
        <strain evidence="3">Tak-1</strain>
    </source>
</reference>
<gene>
    <name evidence="2" type="ORF">MARPO_0034s0052</name>
</gene>